<comment type="caution">
    <text evidence="5">The sequence shown here is derived from an EMBL/GenBank/DDBJ whole genome shotgun (WGS) entry which is preliminary data.</text>
</comment>
<reference evidence="5 6" key="1">
    <citation type="submission" date="2014-03" db="EMBL/GenBank/DDBJ databases">
        <title>The draft genome sequence of Thalassospira alkalitolerans JCM 18968.</title>
        <authorList>
            <person name="Lai Q."/>
            <person name="Shao Z."/>
        </authorList>
    </citation>
    <scope>NUCLEOTIDE SEQUENCE [LARGE SCALE GENOMIC DNA]</scope>
    <source>
        <strain evidence="5 6">JCM 18968</strain>
    </source>
</reference>
<evidence type="ECO:0000313" key="6">
    <source>
        <dbReference type="Proteomes" id="UP000193396"/>
    </source>
</evidence>
<evidence type="ECO:0000256" key="1">
    <source>
        <dbReference type="ARBA" id="ARBA00005189"/>
    </source>
</evidence>
<organism evidence="5 6">
    <name type="scientific">Thalassospira alkalitolerans</name>
    <dbReference type="NCBI Taxonomy" id="1293890"/>
    <lineage>
        <taxon>Bacteria</taxon>
        <taxon>Pseudomonadati</taxon>
        <taxon>Pseudomonadota</taxon>
        <taxon>Alphaproteobacteria</taxon>
        <taxon>Rhodospirillales</taxon>
        <taxon>Thalassospiraceae</taxon>
        <taxon>Thalassospira</taxon>
    </lineage>
</organism>
<dbReference type="EMBL" id="JFKB01000005">
    <property type="protein sequence ID" value="OSQ48443.1"/>
    <property type="molecule type" value="Genomic_DNA"/>
</dbReference>
<dbReference type="SUPFAM" id="SSF53335">
    <property type="entry name" value="S-adenosyl-L-methionine-dependent methyltransferases"/>
    <property type="match status" value="1"/>
</dbReference>
<dbReference type="AlphaFoldDB" id="A0A1Y2LCT0"/>
<keyword evidence="6" id="KW-1185">Reference proteome</keyword>
<evidence type="ECO:0000256" key="3">
    <source>
        <dbReference type="ARBA" id="ARBA00022679"/>
    </source>
</evidence>
<sequence>MKLKFWQRNADDDGDVLDHDGDHGGEMSEFVMPDGHSLKLGTKIRAKWQGYDNPVEYYLLQKEIDDYRTWLRKMKIFLARPVEPELGELDLDHEAGRWPPERIKLYAKLFDRGIMIPGGHDYAMELAKPLALDETLSCLEIGGKLGGVARLLADKLSVWVTVYEQDDELALLGMERSVQIGVQKKVPVQTFDPSSPDLRKAYFNVVYSFGDMFRIENKDVLLVALAETLRDHGQILLTDYVLTTDASGDAVEEWAKYEDFKPCPWTADHYKSALGKLKFDIRIAKDETDIHVKQIKSAWKDMLADIQNSGLDLDMMEYLVPEMEMWMNRVKMLESGALAFYRFYATIR</sequence>
<dbReference type="PANTHER" id="PTHR44307:SF2">
    <property type="entry name" value="PHOSPHOETHANOLAMINE METHYLTRANSFERASE ISOFORM X1"/>
    <property type="match status" value="1"/>
</dbReference>
<comment type="pathway">
    <text evidence="4">Phospholipid metabolism.</text>
</comment>
<dbReference type="Proteomes" id="UP000193396">
    <property type="component" value="Unassembled WGS sequence"/>
</dbReference>
<dbReference type="OrthoDB" id="9765084at2"/>
<evidence type="ECO:0000256" key="4">
    <source>
        <dbReference type="ARBA" id="ARBA00025707"/>
    </source>
</evidence>
<protein>
    <submittedName>
        <fullName evidence="5">Phosphoethanolamine methyltransferase</fullName>
    </submittedName>
</protein>
<evidence type="ECO:0000256" key="2">
    <source>
        <dbReference type="ARBA" id="ARBA00022603"/>
    </source>
</evidence>
<comment type="pathway">
    <text evidence="1">Lipid metabolism.</text>
</comment>
<dbReference type="RefSeq" id="WP_085618120.1">
    <property type="nucleotide sequence ID" value="NZ_CAXBPE010000022.1"/>
</dbReference>
<evidence type="ECO:0000313" key="5">
    <source>
        <dbReference type="EMBL" id="OSQ48443.1"/>
    </source>
</evidence>
<keyword evidence="2 5" id="KW-0489">Methyltransferase</keyword>
<dbReference type="InterPro" id="IPR029063">
    <property type="entry name" value="SAM-dependent_MTases_sf"/>
</dbReference>
<proteinExistence type="predicted"/>
<dbReference type="GO" id="GO:0032259">
    <property type="term" value="P:methylation"/>
    <property type="evidence" value="ECO:0007669"/>
    <property type="project" value="UniProtKB-KW"/>
</dbReference>
<name>A0A1Y2LCT0_9PROT</name>
<keyword evidence="3 5" id="KW-0808">Transferase</keyword>
<dbReference type="Gene3D" id="3.40.50.150">
    <property type="entry name" value="Vaccinia Virus protein VP39"/>
    <property type="match status" value="1"/>
</dbReference>
<accession>A0A1Y2LCT0</accession>
<gene>
    <name evidence="5" type="ORF">TALK_09340</name>
</gene>
<dbReference type="PANTHER" id="PTHR44307">
    <property type="entry name" value="PHOSPHOETHANOLAMINE METHYLTRANSFERASE"/>
    <property type="match status" value="1"/>
</dbReference>
<dbReference type="GO" id="GO:0008168">
    <property type="term" value="F:methyltransferase activity"/>
    <property type="evidence" value="ECO:0007669"/>
    <property type="project" value="UniProtKB-KW"/>
</dbReference>
<dbReference type="STRING" id="1293890.TALK_09340"/>